<dbReference type="OMA" id="RWFEVFT"/>
<gene>
    <name evidence="2" type="primary">BnaCnng70710D</name>
    <name evidence="2" type="ORF">GSBRNA2T00010357001</name>
</gene>
<evidence type="ECO:0000313" key="2">
    <source>
        <dbReference type="EMBL" id="CDY70984.1"/>
    </source>
</evidence>
<dbReference type="EMBL" id="LK044009">
    <property type="protein sequence ID" value="CDY70984.1"/>
    <property type="molecule type" value="Genomic_DNA"/>
</dbReference>
<evidence type="ECO:0000259" key="1">
    <source>
        <dbReference type="Pfam" id="PF13966"/>
    </source>
</evidence>
<feature type="domain" description="Reverse transcriptase zinc-binding" evidence="1">
    <location>
        <begin position="2"/>
        <end position="34"/>
    </location>
</feature>
<organism evidence="2">
    <name type="scientific">Brassica napus</name>
    <name type="common">Rape</name>
    <dbReference type="NCBI Taxonomy" id="3708"/>
    <lineage>
        <taxon>Eukaryota</taxon>
        <taxon>Viridiplantae</taxon>
        <taxon>Streptophyta</taxon>
        <taxon>Embryophyta</taxon>
        <taxon>Tracheophyta</taxon>
        <taxon>Spermatophyta</taxon>
        <taxon>Magnoliopsida</taxon>
        <taxon>eudicotyledons</taxon>
        <taxon>Gunneridae</taxon>
        <taxon>Pentapetalae</taxon>
        <taxon>rosids</taxon>
        <taxon>malvids</taxon>
        <taxon>Brassicales</taxon>
        <taxon>Brassicaceae</taxon>
        <taxon>Brassiceae</taxon>
        <taxon>Brassica</taxon>
    </lineage>
</organism>
<dbReference type="Pfam" id="PF13966">
    <property type="entry name" value="zf-RVT"/>
    <property type="match status" value="1"/>
</dbReference>
<dbReference type="InterPro" id="IPR026960">
    <property type="entry name" value="RVT-Znf"/>
</dbReference>
<accession>A0A078JW49</accession>
<sequence>MRAWAIQQSCLFCGERDETREHLFFACPYTYIVWNKLAGCLCNGSTDPDWALTLQYVTRNTLQGMDKILIKMLFQTCIYYLWKERNERRHQKGFRSMDQTVRLIDKALRNRISSLRYKGDHKLAGIMQRWFEVFTHT</sequence>
<dbReference type="Gramene" id="CDY70984">
    <property type="protein sequence ID" value="CDY70984"/>
    <property type="gene ID" value="GSBRNA2T00010357001"/>
</dbReference>
<protein>
    <submittedName>
        <fullName evidence="2">BnaCnng70710D protein</fullName>
    </submittedName>
</protein>
<name>A0A078JW49_BRANA</name>
<dbReference type="PaxDb" id="3708-A0A078JW49"/>
<proteinExistence type="predicted"/>
<reference evidence="2" key="2">
    <citation type="submission" date="2014-06" db="EMBL/GenBank/DDBJ databases">
        <authorList>
            <person name="Genoscope - CEA"/>
        </authorList>
    </citation>
    <scope>NUCLEOTIDE SEQUENCE</scope>
</reference>
<reference evidence="2" key="1">
    <citation type="journal article" date="2014" name="Science">
        <title>Plant genetics. Early allopolyploid evolution in the post-Neolithic Brassica napus oilseed genome.</title>
        <authorList>
            <person name="Chalhoub B."/>
            <person name="Denoeud F."/>
            <person name="Liu S."/>
            <person name="Parkin I.A."/>
            <person name="Tang H."/>
            <person name="Wang X."/>
            <person name="Chiquet J."/>
            <person name="Belcram H."/>
            <person name="Tong C."/>
            <person name="Samans B."/>
            <person name="Correa M."/>
            <person name="Da Silva C."/>
            <person name="Just J."/>
            <person name="Falentin C."/>
            <person name="Koh C.S."/>
            <person name="Le Clainche I."/>
            <person name="Bernard M."/>
            <person name="Bento P."/>
            <person name="Noel B."/>
            <person name="Labadie K."/>
            <person name="Alberti A."/>
            <person name="Charles M."/>
            <person name="Arnaud D."/>
            <person name="Guo H."/>
            <person name="Daviaud C."/>
            <person name="Alamery S."/>
            <person name="Jabbari K."/>
            <person name="Zhao M."/>
            <person name="Edger P.P."/>
            <person name="Chelaifa H."/>
            <person name="Tack D."/>
            <person name="Lassalle G."/>
            <person name="Mestiri I."/>
            <person name="Schnel N."/>
            <person name="Le Paslier M.C."/>
            <person name="Fan G."/>
            <person name="Renault V."/>
            <person name="Bayer P.E."/>
            <person name="Golicz A.A."/>
            <person name="Manoli S."/>
            <person name="Lee T.H."/>
            <person name="Thi V.H."/>
            <person name="Chalabi S."/>
            <person name="Hu Q."/>
            <person name="Fan C."/>
            <person name="Tollenaere R."/>
            <person name="Lu Y."/>
            <person name="Battail C."/>
            <person name="Shen J."/>
            <person name="Sidebottom C.H."/>
            <person name="Wang X."/>
            <person name="Canaguier A."/>
            <person name="Chauveau A."/>
            <person name="Berard A."/>
            <person name="Deniot G."/>
            <person name="Guan M."/>
            <person name="Liu Z."/>
            <person name="Sun F."/>
            <person name="Lim Y.P."/>
            <person name="Lyons E."/>
            <person name="Town C.D."/>
            <person name="Bancroft I."/>
            <person name="Wang X."/>
            <person name="Meng J."/>
            <person name="Ma J."/>
            <person name="Pires J.C."/>
            <person name="King G.J."/>
            <person name="Brunel D."/>
            <person name="Delourme R."/>
            <person name="Renard M."/>
            <person name="Aury J.M."/>
            <person name="Adams K.L."/>
            <person name="Batley J."/>
            <person name="Snowdon R.J."/>
            <person name="Tost J."/>
            <person name="Edwards D."/>
            <person name="Zhou Y."/>
            <person name="Hua W."/>
            <person name="Sharpe A.G."/>
            <person name="Paterson A.H."/>
            <person name="Guan C."/>
            <person name="Wincker P."/>
        </authorList>
    </citation>
    <scope>NUCLEOTIDE SEQUENCE [LARGE SCALE GENOMIC DNA]</scope>
</reference>
<dbReference type="AlphaFoldDB" id="A0A078JW49"/>